<dbReference type="Proteomes" id="UP000438429">
    <property type="component" value="Unassembled WGS sequence"/>
</dbReference>
<gene>
    <name evidence="1" type="ORF">F2P81_019790</name>
</gene>
<name>A0A6A4S3G2_SCOMX</name>
<evidence type="ECO:0000313" key="1">
    <source>
        <dbReference type="EMBL" id="KAF0027049.1"/>
    </source>
</evidence>
<proteinExistence type="predicted"/>
<sequence>MNRRRRRLLHLQWDDESMWSQRRPPIIRSESGRCDERLRWRASFNVHREALGCDRIGLPFRRRAKRAPASSWTGLLFSHRLVLLVTRASVNVMRTDLQLRYCDPSSLRFEVADPTE</sequence>
<protein>
    <submittedName>
        <fullName evidence="1">Uncharacterized protein</fullName>
    </submittedName>
</protein>
<accession>A0A6A4S3G2</accession>
<evidence type="ECO:0000313" key="2">
    <source>
        <dbReference type="Proteomes" id="UP000438429"/>
    </source>
</evidence>
<reference evidence="1 2" key="1">
    <citation type="submission" date="2019-06" db="EMBL/GenBank/DDBJ databases">
        <title>Draft genomes of female and male turbot (Scophthalmus maximus).</title>
        <authorList>
            <person name="Xu H."/>
            <person name="Xu X.-W."/>
            <person name="Shao C."/>
            <person name="Chen S."/>
        </authorList>
    </citation>
    <scope>NUCLEOTIDE SEQUENCE [LARGE SCALE GENOMIC DNA]</scope>
    <source>
        <strain evidence="1">Ysfricsl-2016a</strain>
        <tissue evidence="1">Blood</tissue>
    </source>
</reference>
<dbReference type="AlphaFoldDB" id="A0A6A4S3G2"/>
<comment type="caution">
    <text evidence="1">The sequence shown here is derived from an EMBL/GenBank/DDBJ whole genome shotgun (WGS) entry which is preliminary data.</text>
</comment>
<dbReference type="EMBL" id="VEVO01000018">
    <property type="protein sequence ID" value="KAF0027049.1"/>
    <property type="molecule type" value="Genomic_DNA"/>
</dbReference>
<organism evidence="1 2">
    <name type="scientific">Scophthalmus maximus</name>
    <name type="common">Turbot</name>
    <name type="synonym">Psetta maxima</name>
    <dbReference type="NCBI Taxonomy" id="52904"/>
    <lineage>
        <taxon>Eukaryota</taxon>
        <taxon>Metazoa</taxon>
        <taxon>Chordata</taxon>
        <taxon>Craniata</taxon>
        <taxon>Vertebrata</taxon>
        <taxon>Euteleostomi</taxon>
        <taxon>Actinopterygii</taxon>
        <taxon>Neopterygii</taxon>
        <taxon>Teleostei</taxon>
        <taxon>Neoteleostei</taxon>
        <taxon>Acanthomorphata</taxon>
        <taxon>Carangaria</taxon>
        <taxon>Pleuronectiformes</taxon>
        <taxon>Pleuronectoidei</taxon>
        <taxon>Scophthalmidae</taxon>
        <taxon>Scophthalmus</taxon>
    </lineage>
</organism>